<protein>
    <submittedName>
        <fullName evidence="1">Uncharacterized protein</fullName>
    </submittedName>
</protein>
<reference evidence="1" key="1">
    <citation type="submission" date="2023-04" db="EMBL/GenBank/DDBJ databases">
        <authorList>
            <person name="Vijverberg K."/>
            <person name="Xiong W."/>
            <person name="Schranz E."/>
        </authorList>
    </citation>
    <scope>NUCLEOTIDE SEQUENCE</scope>
</reference>
<dbReference type="Proteomes" id="UP001177003">
    <property type="component" value="Chromosome 4"/>
</dbReference>
<gene>
    <name evidence="1" type="ORF">LSALG_LOCUS19648</name>
</gene>
<dbReference type="AlphaFoldDB" id="A0AA35YTY2"/>
<evidence type="ECO:0000313" key="1">
    <source>
        <dbReference type="EMBL" id="CAI9279872.1"/>
    </source>
</evidence>
<organism evidence="1 2">
    <name type="scientific">Lactuca saligna</name>
    <name type="common">Willowleaf lettuce</name>
    <dbReference type="NCBI Taxonomy" id="75948"/>
    <lineage>
        <taxon>Eukaryota</taxon>
        <taxon>Viridiplantae</taxon>
        <taxon>Streptophyta</taxon>
        <taxon>Embryophyta</taxon>
        <taxon>Tracheophyta</taxon>
        <taxon>Spermatophyta</taxon>
        <taxon>Magnoliopsida</taxon>
        <taxon>eudicotyledons</taxon>
        <taxon>Gunneridae</taxon>
        <taxon>Pentapetalae</taxon>
        <taxon>asterids</taxon>
        <taxon>campanulids</taxon>
        <taxon>Asterales</taxon>
        <taxon>Asteraceae</taxon>
        <taxon>Cichorioideae</taxon>
        <taxon>Cichorieae</taxon>
        <taxon>Lactucinae</taxon>
        <taxon>Lactuca</taxon>
    </lineage>
</organism>
<name>A0AA35YTY2_LACSI</name>
<dbReference type="EMBL" id="OX465080">
    <property type="protein sequence ID" value="CAI9279872.1"/>
    <property type="molecule type" value="Genomic_DNA"/>
</dbReference>
<proteinExistence type="predicted"/>
<accession>A0AA35YTY2</accession>
<keyword evidence="2" id="KW-1185">Reference proteome</keyword>
<evidence type="ECO:0000313" key="2">
    <source>
        <dbReference type="Proteomes" id="UP001177003"/>
    </source>
</evidence>
<sequence>MISSILERGKLNSHGEPMTLKLEAHLLLVILQSFIILVKPSTSGKTGASRRSIYTKFLLPYGTRYINNERLVGIKSIQHMFMQEPEHGLHHIELERGYRVLISLELSKTLEELKIDEFGWVKPKILKEADKLYNVSFDYSSEEDYF</sequence>